<dbReference type="InterPro" id="IPR003331">
    <property type="entry name" value="UDP_GlcNAc_Epimerase_2_dom"/>
</dbReference>
<accession>A0AAQ3QXJ7</accession>
<comment type="similarity">
    <text evidence="1">Belongs to the UDP-N-acetylglucosamine 2-epimerase family.</text>
</comment>
<dbReference type="InterPro" id="IPR000595">
    <property type="entry name" value="cNMP-bd_dom"/>
</dbReference>
<keyword evidence="4" id="KW-1185">Reference proteome</keyword>
<name>A0AAQ3QXJ7_9BACT</name>
<evidence type="ECO:0000259" key="2">
    <source>
        <dbReference type="PROSITE" id="PS50042"/>
    </source>
</evidence>
<dbReference type="SUPFAM" id="SSF53756">
    <property type="entry name" value="UDP-Glycosyltransferase/glycogen phosphorylase"/>
    <property type="match status" value="1"/>
</dbReference>
<dbReference type="Proteomes" id="UP001304300">
    <property type="component" value="Chromosome"/>
</dbReference>
<sequence length="359" mass="39803">MKKIIHVVGARPNFMKAAPVYFAIRERSKFQQLLVHTGQHYDERMSKIFFQQLGMPEPDINLEVGSASHAVMTAKIMIAFEEVVLKEKPDLVLVYGDVNSTIACALVAVKLGVKVGHVEAGLRSFDRGMPEELNRILTDSITDYFFTTSPEADDLLVKQGAPAEKVFFVGNGMIDTLVRLLPKAVQPANDVLKVDESRGFALVTLHRPSNVDDATSLKRILDVLQELGKTMQVVFPIHPRTANRIKELELSLSGISTCKPLGYLEFLWLQKNARMVLTDSGGVQEETTYLGVPCLTLRDNTERPVTVTEGTNVLIGSDFKLLQQQIDEIVSGNAKQGRIPDKWDGSAGMRTAELLEQIL</sequence>
<protein>
    <submittedName>
        <fullName evidence="3">UDP-N-acetylglucosamine 2-epimerase (Non-hydrolyzing)</fullName>
        <ecNumber evidence="3">5.1.3.14</ecNumber>
    </submittedName>
</protein>
<dbReference type="InterPro" id="IPR029767">
    <property type="entry name" value="WecB-like"/>
</dbReference>
<dbReference type="PANTHER" id="PTHR43174">
    <property type="entry name" value="UDP-N-ACETYLGLUCOSAMINE 2-EPIMERASE"/>
    <property type="match status" value="1"/>
</dbReference>
<keyword evidence="1 3" id="KW-0413">Isomerase</keyword>
<dbReference type="PROSITE" id="PS50042">
    <property type="entry name" value="CNMP_BINDING_3"/>
    <property type="match status" value="1"/>
</dbReference>
<dbReference type="PANTHER" id="PTHR43174:SF1">
    <property type="entry name" value="UDP-N-ACETYLGLUCOSAMINE 2-EPIMERASE"/>
    <property type="match status" value="1"/>
</dbReference>
<feature type="domain" description="Cyclic nucleotide-binding" evidence="2">
    <location>
        <begin position="125"/>
        <end position="179"/>
    </location>
</feature>
<dbReference type="RefSeq" id="WP_317835464.1">
    <property type="nucleotide sequence ID" value="NZ_CP136920.1"/>
</dbReference>
<dbReference type="Pfam" id="PF02350">
    <property type="entry name" value="Epimerase_2"/>
    <property type="match status" value="1"/>
</dbReference>
<dbReference type="AlphaFoldDB" id="A0AAQ3QXJ7"/>
<dbReference type="CDD" id="cd03786">
    <property type="entry name" value="GTB_UDP-GlcNAc_2-Epimerase"/>
    <property type="match status" value="1"/>
</dbReference>
<gene>
    <name evidence="3" type="primary">wecB</name>
    <name evidence="3" type="ORF">RZN69_07480</name>
</gene>
<reference evidence="3 4" key="1">
    <citation type="submission" date="2023-10" db="EMBL/GenBank/DDBJ databases">
        <title>Rubellicoccus peritrichatus gen. nov., sp. nov., isolated from an algae of coral reef tank.</title>
        <authorList>
            <person name="Luo J."/>
        </authorList>
    </citation>
    <scope>NUCLEOTIDE SEQUENCE [LARGE SCALE GENOMIC DNA]</scope>
    <source>
        <strain evidence="3 4">CR14</strain>
    </source>
</reference>
<dbReference type="EMBL" id="CP136920">
    <property type="protein sequence ID" value="WOO42930.1"/>
    <property type="molecule type" value="Genomic_DNA"/>
</dbReference>
<organism evidence="3 4">
    <name type="scientific">Rubellicoccus peritrichatus</name>
    <dbReference type="NCBI Taxonomy" id="3080537"/>
    <lineage>
        <taxon>Bacteria</taxon>
        <taxon>Pseudomonadati</taxon>
        <taxon>Verrucomicrobiota</taxon>
        <taxon>Opitutia</taxon>
        <taxon>Puniceicoccales</taxon>
        <taxon>Cerasicoccaceae</taxon>
        <taxon>Rubellicoccus</taxon>
    </lineage>
</organism>
<dbReference type="GO" id="GO:0008761">
    <property type="term" value="F:UDP-N-acetylglucosamine 2-epimerase activity"/>
    <property type="evidence" value="ECO:0007669"/>
    <property type="project" value="UniProtKB-EC"/>
</dbReference>
<dbReference type="Gene3D" id="3.40.50.2000">
    <property type="entry name" value="Glycogen Phosphorylase B"/>
    <property type="match status" value="2"/>
</dbReference>
<evidence type="ECO:0000256" key="1">
    <source>
        <dbReference type="RuleBase" id="RU003513"/>
    </source>
</evidence>
<dbReference type="KEGG" id="puo:RZN69_07480"/>
<proteinExistence type="inferred from homology"/>
<evidence type="ECO:0000313" key="4">
    <source>
        <dbReference type="Proteomes" id="UP001304300"/>
    </source>
</evidence>
<evidence type="ECO:0000313" key="3">
    <source>
        <dbReference type="EMBL" id="WOO42930.1"/>
    </source>
</evidence>
<dbReference type="NCBIfam" id="TIGR00236">
    <property type="entry name" value="wecB"/>
    <property type="match status" value="1"/>
</dbReference>
<dbReference type="EC" id="5.1.3.14" evidence="3"/>